<reference evidence="2" key="1">
    <citation type="submission" date="2020-01" db="EMBL/GenBank/DDBJ databases">
        <title>Development of genomics and gene disruption for Polysphondylium violaceum indicates a role for the polyketide synthase stlB in stalk morphogenesis.</title>
        <authorList>
            <person name="Narita B."/>
            <person name="Kawabe Y."/>
            <person name="Kin K."/>
            <person name="Saito T."/>
            <person name="Gibbs R."/>
            <person name="Kuspa A."/>
            <person name="Muzny D."/>
            <person name="Queller D."/>
            <person name="Richards S."/>
            <person name="Strassman J."/>
            <person name="Sucgang R."/>
            <person name="Worley K."/>
            <person name="Schaap P."/>
        </authorList>
    </citation>
    <scope>NUCLEOTIDE SEQUENCE</scope>
    <source>
        <strain evidence="2">QSvi11</strain>
    </source>
</reference>
<proteinExistence type="predicted"/>
<keyword evidence="1" id="KW-1133">Transmembrane helix</keyword>
<evidence type="ECO:0008006" key="4">
    <source>
        <dbReference type="Google" id="ProtNLM"/>
    </source>
</evidence>
<evidence type="ECO:0000313" key="2">
    <source>
        <dbReference type="EMBL" id="KAF2077082.1"/>
    </source>
</evidence>
<feature type="transmembrane region" description="Helical" evidence="1">
    <location>
        <begin position="127"/>
        <end position="144"/>
    </location>
</feature>
<name>A0A8J4Q2T4_9MYCE</name>
<evidence type="ECO:0000256" key="1">
    <source>
        <dbReference type="SAM" id="Phobius"/>
    </source>
</evidence>
<accession>A0A8J4Q2T4</accession>
<dbReference type="AlphaFoldDB" id="A0A8J4Q2T4"/>
<comment type="caution">
    <text evidence="2">The sequence shown here is derived from an EMBL/GenBank/DDBJ whole genome shotgun (WGS) entry which is preliminary data.</text>
</comment>
<dbReference type="EMBL" id="AJWJ01000039">
    <property type="protein sequence ID" value="KAF2077082.1"/>
    <property type="molecule type" value="Genomic_DNA"/>
</dbReference>
<feature type="transmembrane region" description="Helical" evidence="1">
    <location>
        <begin position="77"/>
        <end position="95"/>
    </location>
</feature>
<keyword evidence="1" id="KW-0472">Membrane</keyword>
<gene>
    <name evidence="2" type="ORF">CYY_001591</name>
</gene>
<feature type="transmembrane region" description="Helical" evidence="1">
    <location>
        <begin position="43"/>
        <end position="65"/>
    </location>
</feature>
<keyword evidence="1" id="KW-0812">Transmembrane</keyword>
<keyword evidence="3" id="KW-1185">Reference proteome</keyword>
<evidence type="ECO:0000313" key="3">
    <source>
        <dbReference type="Proteomes" id="UP000695562"/>
    </source>
</evidence>
<organism evidence="2 3">
    <name type="scientific">Polysphondylium violaceum</name>
    <dbReference type="NCBI Taxonomy" id="133409"/>
    <lineage>
        <taxon>Eukaryota</taxon>
        <taxon>Amoebozoa</taxon>
        <taxon>Evosea</taxon>
        <taxon>Eumycetozoa</taxon>
        <taxon>Dictyostelia</taxon>
        <taxon>Dictyosteliales</taxon>
        <taxon>Dictyosteliaceae</taxon>
        <taxon>Polysphondylium</taxon>
    </lineage>
</organism>
<sequence length="279" mass="30432">MDIKDMSSSDSNNNVKDINTDTDIYKKIRSILHPAIPSLKDDLVGGLVLGAQLGLGAGVLVPLFVKGTNPALTMAKSVATVAILGGTFSATSHTLKYKLNLPPITSNISAGLITGFGTSLAVYRGNYAGGLLAGGIVGGSVYYIDSVINDKQKKVIQDVEALKKLVIEHKITLTPRDQKHYDYLLEAVEKSKAPKESLLSRLFEYISPIKTIDQEKKQELINRGNSVVLDLKTEMPGVVINPKYQINQNQNYILTNSITDPLGNQLNKEEHQKQQQQDS</sequence>
<protein>
    <recommendedName>
        <fullName evidence="4">Transmembrane protein</fullName>
    </recommendedName>
</protein>
<dbReference type="Proteomes" id="UP000695562">
    <property type="component" value="Unassembled WGS sequence"/>
</dbReference>